<gene>
    <name evidence="2" type="primary">mobC</name>
    <name evidence="2" type="ORF">H8K36_09215</name>
</gene>
<dbReference type="RefSeq" id="WP_186915952.1">
    <property type="nucleotide sequence ID" value="NZ_JACOFZ010000002.1"/>
</dbReference>
<organism evidence="2 3">
    <name type="scientific">Undibacterium nitidum</name>
    <dbReference type="NCBI Taxonomy" id="2762298"/>
    <lineage>
        <taxon>Bacteria</taxon>
        <taxon>Pseudomonadati</taxon>
        <taxon>Pseudomonadota</taxon>
        <taxon>Betaproteobacteria</taxon>
        <taxon>Burkholderiales</taxon>
        <taxon>Oxalobacteraceae</taxon>
        <taxon>Undibacterium</taxon>
    </lineage>
</organism>
<feature type="domain" description="Bacterial mobilisation" evidence="1">
    <location>
        <begin position="79"/>
        <end position="109"/>
    </location>
</feature>
<sequence length="133" mass="14970">MTQKKKKAGQTGIEQNQDLRTMRFEIRLSPSEYNGLVSQALLAEGNSLAQYARNKLIYGGNAAIEHYRQQRDTSKAVIAEIARIGNNVNQIARALNRDDDVSMAMLEELCKVEVRLAAMDQQFQNTLRAQVQS</sequence>
<dbReference type="EMBL" id="JACOFZ010000002">
    <property type="protein sequence ID" value="MBC3881549.1"/>
    <property type="molecule type" value="Genomic_DNA"/>
</dbReference>
<accession>A0A923KTG1</accession>
<dbReference type="Proteomes" id="UP000627446">
    <property type="component" value="Unassembled WGS sequence"/>
</dbReference>
<name>A0A923KTG1_9BURK</name>
<protein>
    <submittedName>
        <fullName evidence="2">Plasmid mobilization relaxosome protein MobC</fullName>
    </submittedName>
</protein>
<dbReference type="InterPro" id="IPR008687">
    <property type="entry name" value="MobC"/>
</dbReference>
<dbReference type="AlphaFoldDB" id="A0A923KTG1"/>
<evidence type="ECO:0000259" key="1">
    <source>
        <dbReference type="Pfam" id="PF05713"/>
    </source>
</evidence>
<keyword evidence="3" id="KW-1185">Reference proteome</keyword>
<evidence type="ECO:0000313" key="2">
    <source>
        <dbReference type="EMBL" id="MBC3881549.1"/>
    </source>
</evidence>
<reference evidence="2" key="1">
    <citation type="submission" date="2020-08" db="EMBL/GenBank/DDBJ databases">
        <title>Novel species isolated from subtropical streams in China.</title>
        <authorList>
            <person name="Lu H."/>
        </authorList>
    </citation>
    <scope>NUCLEOTIDE SEQUENCE</scope>
    <source>
        <strain evidence="2">LX22W</strain>
    </source>
</reference>
<evidence type="ECO:0000313" key="3">
    <source>
        <dbReference type="Proteomes" id="UP000627446"/>
    </source>
</evidence>
<comment type="caution">
    <text evidence="2">The sequence shown here is derived from an EMBL/GenBank/DDBJ whole genome shotgun (WGS) entry which is preliminary data.</text>
</comment>
<proteinExistence type="predicted"/>
<dbReference type="Pfam" id="PF05713">
    <property type="entry name" value="MobC"/>
    <property type="match status" value="1"/>
</dbReference>